<reference evidence="1" key="1">
    <citation type="submission" date="2005-08" db="EMBL/GenBank/DDBJ databases">
        <title>Complete sequence of Chlorobium chlorochromatii CaD3.</title>
        <authorList>
            <person name="Copeland A."/>
            <person name="Lucas S."/>
            <person name="Lapidus A."/>
            <person name="Barry K."/>
            <person name="Detter J.C."/>
            <person name="Glavina T."/>
            <person name="Hammon N."/>
            <person name="Israni S."/>
            <person name="Pitluck S."/>
            <person name="Bryant D."/>
            <person name="Schmutz J."/>
            <person name="Larimer F."/>
            <person name="Land M."/>
            <person name="Kyrpides N."/>
            <person name="Ivanova N."/>
            <person name="Richardson P."/>
        </authorList>
    </citation>
    <scope>NUCLEOTIDE SEQUENCE [LARGE SCALE GENOMIC DNA]</scope>
    <source>
        <strain evidence="1">CaD3</strain>
    </source>
</reference>
<gene>
    <name evidence="1" type="ordered locus">Cag_1667</name>
</gene>
<dbReference type="InterPro" id="IPR003772">
    <property type="entry name" value="YceD"/>
</dbReference>
<protein>
    <recommendedName>
        <fullName evidence="2">DUF177 domain-containing protein</fullName>
    </recommendedName>
</protein>
<dbReference type="OrthoDB" id="597820at2"/>
<evidence type="ECO:0000313" key="1">
    <source>
        <dbReference type="EMBL" id="ABB28919.1"/>
    </source>
</evidence>
<accession>Q3AQ06</accession>
<dbReference type="KEGG" id="cch:Cag_1667"/>
<dbReference type="Pfam" id="PF02620">
    <property type="entry name" value="YceD"/>
    <property type="match status" value="1"/>
</dbReference>
<dbReference type="eggNOG" id="COG1399">
    <property type="taxonomic scope" value="Bacteria"/>
</dbReference>
<sequence length="206" mass="23106">MALPSNLSFSIFFFVHWFSFFKRLHMRKNNERVGLRIVSLIQGSNRLELCCQAADFGERETHLLEAGFDGNIAVSIMAEKSDNKIVVTLSAQTTAHCTCDRCLALLSLPIHGTATVIFTCETVVDEAAITLDDYRSYNRQSEYLDLADDVCDALLLALPMKITCTNNPYCRVFQAGESDATHNDASHPINSEWQEALDKLKQKYSS</sequence>
<dbReference type="STRING" id="340177.Cag_1667"/>
<proteinExistence type="predicted"/>
<name>Q3AQ06_CHLCH</name>
<organism evidence="1">
    <name type="scientific">Chlorobium chlorochromatii (strain CaD3)</name>
    <dbReference type="NCBI Taxonomy" id="340177"/>
    <lineage>
        <taxon>Bacteria</taxon>
        <taxon>Pseudomonadati</taxon>
        <taxon>Chlorobiota</taxon>
        <taxon>Chlorobiia</taxon>
        <taxon>Chlorobiales</taxon>
        <taxon>Chlorobiaceae</taxon>
        <taxon>Chlorobium/Pelodictyon group</taxon>
        <taxon>Chlorobium</taxon>
    </lineage>
</organism>
<dbReference type="AlphaFoldDB" id="Q3AQ06"/>
<dbReference type="HOGENOM" id="CLU_1502109_0_0_10"/>
<dbReference type="EMBL" id="CP000108">
    <property type="protein sequence ID" value="ABB28919.1"/>
    <property type="molecule type" value="Genomic_DNA"/>
</dbReference>
<evidence type="ECO:0008006" key="2">
    <source>
        <dbReference type="Google" id="ProtNLM"/>
    </source>
</evidence>